<dbReference type="GO" id="GO:0006355">
    <property type="term" value="P:regulation of DNA-templated transcription"/>
    <property type="evidence" value="ECO:0007669"/>
    <property type="project" value="UniProtKB-ARBA"/>
</dbReference>
<name>A0A4Z0C6F6_9BURK</name>
<dbReference type="EMBL" id="SMLM01000001">
    <property type="protein sequence ID" value="TFZ05948.1"/>
    <property type="molecule type" value="Genomic_DNA"/>
</dbReference>
<dbReference type="InterPro" id="IPR011991">
    <property type="entry name" value="ArsR-like_HTH"/>
</dbReference>
<keyword evidence="6" id="KW-1185">Reference proteome</keyword>
<dbReference type="PROSITE" id="PS00519">
    <property type="entry name" value="HTH_ASNC_1"/>
    <property type="match status" value="1"/>
</dbReference>
<dbReference type="Gene3D" id="3.30.70.920">
    <property type="match status" value="1"/>
</dbReference>
<dbReference type="AlphaFoldDB" id="A0A4Z0C6F6"/>
<dbReference type="GO" id="GO:0043565">
    <property type="term" value="F:sequence-specific DNA binding"/>
    <property type="evidence" value="ECO:0007669"/>
    <property type="project" value="InterPro"/>
</dbReference>
<accession>A0A4Z0C6F6</accession>
<dbReference type="GO" id="GO:0043200">
    <property type="term" value="P:response to amino acid"/>
    <property type="evidence" value="ECO:0007669"/>
    <property type="project" value="TreeGrafter"/>
</dbReference>
<keyword evidence="3" id="KW-0804">Transcription</keyword>
<evidence type="ECO:0000256" key="1">
    <source>
        <dbReference type="ARBA" id="ARBA00023015"/>
    </source>
</evidence>
<proteinExistence type="predicted"/>
<dbReference type="GO" id="GO:0005829">
    <property type="term" value="C:cytosol"/>
    <property type="evidence" value="ECO:0007669"/>
    <property type="project" value="TreeGrafter"/>
</dbReference>
<dbReference type="InterPro" id="IPR011008">
    <property type="entry name" value="Dimeric_a/b-barrel"/>
</dbReference>
<feature type="domain" description="HTH asnC-type" evidence="4">
    <location>
        <begin position="6"/>
        <end position="67"/>
    </location>
</feature>
<dbReference type="InterPro" id="IPR019885">
    <property type="entry name" value="Tscrpt_reg_HTH_AsnC-type_CS"/>
</dbReference>
<dbReference type="SMART" id="SM00344">
    <property type="entry name" value="HTH_ASNC"/>
    <property type="match status" value="1"/>
</dbReference>
<dbReference type="RefSeq" id="WP_135262033.1">
    <property type="nucleotide sequence ID" value="NZ_SMLM01000001.1"/>
</dbReference>
<comment type="caution">
    <text evidence="5">The sequence shown here is derived from an EMBL/GenBank/DDBJ whole genome shotgun (WGS) entry which is preliminary data.</text>
</comment>
<keyword evidence="2" id="KW-0238">DNA-binding</keyword>
<dbReference type="Proteomes" id="UP000298180">
    <property type="component" value="Unassembled WGS sequence"/>
</dbReference>
<dbReference type="PANTHER" id="PTHR30154">
    <property type="entry name" value="LEUCINE-RESPONSIVE REGULATORY PROTEIN"/>
    <property type="match status" value="1"/>
</dbReference>
<organism evidence="5 6">
    <name type="scientific">Ramlibacter henchirensis</name>
    <dbReference type="NCBI Taxonomy" id="204072"/>
    <lineage>
        <taxon>Bacteria</taxon>
        <taxon>Pseudomonadati</taxon>
        <taxon>Pseudomonadota</taxon>
        <taxon>Betaproteobacteria</taxon>
        <taxon>Burkholderiales</taxon>
        <taxon>Comamonadaceae</taxon>
        <taxon>Ramlibacter</taxon>
    </lineage>
</organism>
<evidence type="ECO:0000313" key="6">
    <source>
        <dbReference type="Proteomes" id="UP000298180"/>
    </source>
</evidence>
<keyword evidence="1" id="KW-0805">Transcription regulation</keyword>
<dbReference type="CDD" id="cd00090">
    <property type="entry name" value="HTH_ARSR"/>
    <property type="match status" value="1"/>
</dbReference>
<protein>
    <submittedName>
        <fullName evidence="5">Lrp/AsnC family transcriptional regulator</fullName>
    </submittedName>
</protein>
<dbReference type="Pfam" id="PF01037">
    <property type="entry name" value="AsnC_trans_reg"/>
    <property type="match status" value="1"/>
</dbReference>
<dbReference type="SUPFAM" id="SSF46785">
    <property type="entry name" value="Winged helix' DNA-binding domain"/>
    <property type="match status" value="1"/>
</dbReference>
<dbReference type="InterPro" id="IPR036390">
    <property type="entry name" value="WH_DNA-bd_sf"/>
</dbReference>
<dbReference type="Gene3D" id="1.10.10.10">
    <property type="entry name" value="Winged helix-like DNA-binding domain superfamily/Winged helix DNA-binding domain"/>
    <property type="match status" value="1"/>
</dbReference>
<evidence type="ECO:0000256" key="2">
    <source>
        <dbReference type="ARBA" id="ARBA00023125"/>
    </source>
</evidence>
<evidence type="ECO:0000313" key="5">
    <source>
        <dbReference type="EMBL" id="TFZ05948.1"/>
    </source>
</evidence>
<dbReference type="InterPro" id="IPR019887">
    <property type="entry name" value="Tscrpt_reg_AsnC/Lrp_C"/>
</dbReference>
<dbReference type="InterPro" id="IPR019888">
    <property type="entry name" value="Tscrpt_reg_AsnC-like"/>
</dbReference>
<dbReference type="InterPro" id="IPR000485">
    <property type="entry name" value="AsnC-type_HTH_dom"/>
</dbReference>
<evidence type="ECO:0000256" key="3">
    <source>
        <dbReference type="ARBA" id="ARBA00023163"/>
    </source>
</evidence>
<dbReference type="InterPro" id="IPR036388">
    <property type="entry name" value="WH-like_DNA-bd_sf"/>
</dbReference>
<dbReference type="Pfam" id="PF13404">
    <property type="entry name" value="HTH_AsnC-type"/>
    <property type="match status" value="1"/>
</dbReference>
<dbReference type="PRINTS" id="PR00033">
    <property type="entry name" value="HTHASNC"/>
</dbReference>
<dbReference type="OrthoDB" id="5476at2"/>
<gene>
    <name evidence="5" type="ORF">EZ313_04660</name>
</gene>
<dbReference type="PROSITE" id="PS50956">
    <property type="entry name" value="HTH_ASNC_2"/>
    <property type="match status" value="1"/>
</dbReference>
<reference evidence="5 6" key="1">
    <citation type="submission" date="2019-03" db="EMBL/GenBank/DDBJ databases">
        <title>Ramlibacter henchirensis DSM 14656, whole genome shotgun sequence.</title>
        <authorList>
            <person name="Zhang X."/>
            <person name="Feng G."/>
            <person name="Zhu H."/>
        </authorList>
    </citation>
    <scope>NUCLEOTIDE SEQUENCE [LARGE SCALE GENOMIC DNA]</scope>
    <source>
        <strain evidence="5 6">DSM 14656</strain>
    </source>
</reference>
<dbReference type="SUPFAM" id="SSF54909">
    <property type="entry name" value="Dimeric alpha+beta barrel"/>
    <property type="match status" value="1"/>
</dbReference>
<evidence type="ECO:0000259" key="4">
    <source>
        <dbReference type="PROSITE" id="PS50956"/>
    </source>
</evidence>
<dbReference type="PANTHER" id="PTHR30154:SF53">
    <property type="entry name" value="HTH-TYPE TRANSCRIPTIONAL REGULATOR LRPC"/>
    <property type="match status" value="1"/>
</dbReference>
<sequence>MSAPALDLKDRRIIQALLENARVSFSQIGRCIGLSQPAVSERVRRLERLGVITGYGARVNNAALGLDVQVIIRVRTQFGHAPACLDLCARLPQVLDVYKVTGEDSFVLRCAFAGPGELDQVVTKFALYGLVTTSVVLAHAISRPPRLTRDAS</sequence>